<reference evidence="2 3" key="1">
    <citation type="journal article" date="2016" name="Nat. Commun.">
        <title>Thousands of microbial genomes shed light on interconnected biogeochemical processes in an aquifer system.</title>
        <authorList>
            <person name="Anantharaman K."/>
            <person name="Brown C.T."/>
            <person name="Hug L.A."/>
            <person name="Sharon I."/>
            <person name="Castelle C.J."/>
            <person name="Probst A.J."/>
            <person name="Thomas B.C."/>
            <person name="Singh A."/>
            <person name="Wilkins M.J."/>
            <person name="Karaoz U."/>
            <person name="Brodie E.L."/>
            <person name="Williams K.H."/>
            <person name="Hubbard S.S."/>
            <person name="Banfield J.F."/>
        </authorList>
    </citation>
    <scope>NUCLEOTIDE SEQUENCE [LARGE SCALE GENOMIC DNA]</scope>
</reference>
<comment type="caution">
    <text evidence="2">The sequence shown here is derived from an EMBL/GenBank/DDBJ whole genome shotgun (WGS) entry which is preliminary data.</text>
</comment>
<gene>
    <name evidence="2" type="ORF">A2946_01940</name>
</gene>
<name>A0A1G2CHH4_9BACT</name>
<protein>
    <submittedName>
        <fullName evidence="2">Uncharacterized protein</fullName>
    </submittedName>
</protein>
<evidence type="ECO:0000256" key="1">
    <source>
        <dbReference type="SAM" id="Phobius"/>
    </source>
</evidence>
<dbReference type="AlphaFoldDB" id="A0A1G2CHH4"/>
<keyword evidence="1" id="KW-1133">Transmembrane helix</keyword>
<keyword evidence="1" id="KW-0812">Transmembrane</keyword>
<organism evidence="2 3">
    <name type="scientific">Candidatus Liptonbacteria bacterium RIFCSPLOWO2_01_FULL_53_13</name>
    <dbReference type="NCBI Taxonomy" id="1798651"/>
    <lineage>
        <taxon>Bacteria</taxon>
        <taxon>Candidatus Liptoniibacteriota</taxon>
    </lineage>
</organism>
<keyword evidence="1" id="KW-0472">Membrane</keyword>
<dbReference type="Proteomes" id="UP000178348">
    <property type="component" value="Unassembled WGS sequence"/>
</dbReference>
<evidence type="ECO:0000313" key="2">
    <source>
        <dbReference type="EMBL" id="OGZ00677.1"/>
    </source>
</evidence>
<feature type="transmembrane region" description="Helical" evidence="1">
    <location>
        <begin position="12"/>
        <end position="35"/>
    </location>
</feature>
<accession>A0A1G2CHH4</accession>
<proteinExistence type="predicted"/>
<evidence type="ECO:0000313" key="3">
    <source>
        <dbReference type="Proteomes" id="UP000178348"/>
    </source>
</evidence>
<dbReference type="EMBL" id="MHLB01000058">
    <property type="protein sequence ID" value="OGZ00677.1"/>
    <property type="molecule type" value="Genomic_DNA"/>
</dbReference>
<sequence>METILIFSEILFYLTVSVAIIAIGVLCAIVAYHLIRIVRKLEELSRNLNHAGSIAGERINDIIDRISELPILSYFLKKRPATRDEKGRGKSSKK</sequence>